<proteinExistence type="predicted"/>
<dbReference type="AlphaFoldDB" id="A0ABD1NJ44"/>
<evidence type="ECO:0000313" key="2">
    <source>
        <dbReference type="EMBL" id="KAL2347553.1"/>
    </source>
</evidence>
<evidence type="ECO:0000313" key="3">
    <source>
        <dbReference type="Proteomes" id="UP001603857"/>
    </source>
</evidence>
<keyword evidence="1" id="KW-0472">Membrane</keyword>
<feature type="transmembrane region" description="Helical" evidence="1">
    <location>
        <begin position="85"/>
        <end position="105"/>
    </location>
</feature>
<reference evidence="2 3" key="1">
    <citation type="submission" date="2024-08" db="EMBL/GenBank/DDBJ databases">
        <title>Insights into the chromosomal genome structure of Flemingia macrophylla.</title>
        <authorList>
            <person name="Ding Y."/>
            <person name="Zhao Y."/>
            <person name="Bi W."/>
            <person name="Wu M."/>
            <person name="Zhao G."/>
            <person name="Gong Y."/>
            <person name="Li W."/>
            <person name="Zhang P."/>
        </authorList>
    </citation>
    <scope>NUCLEOTIDE SEQUENCE [LARGE SCALE GENOMIC DNA]</scope>
    <source>
        <strain evidence="2">DYQJB</strain>
        <tissue evidence="2">Leaf</tissue>
    </source>
</reference>
<sequence>MTIINKQLGWNPNTSLWDLLESTLTYQHRTYAEVVKKVIAKLVAKPLQTQLADEFMFIEPFQTQLLGTMPPSLSRLNYCLDTCSLFRITGVFPLGIFRLVLLFSLGRLCLWASLGLGGGICSLELASVLAWCMQRKFRLGSTEYTLVVDLCRRSEQWKANSFTVMPPLGAGLFAL</sequence>
<gene>
    <name evidence="2" type="ORF">Fmac_001553</name>
</gene>
<dbReference type="Proteomes" id="UP001603857">
    <property type="component" value="Unassembled WGS sequence"/>
</dbReference>
<comment type="caution">
    <text evidence="2">The sequence shown here is derived from an EMBL/GenBank/DDBJ whole genome shotgun (WGS) entry which is preliminary data.</text>
</comment>
<keyword evidence="1" id="KW-0812">Transmembrane</keyword>
<organism evidence="2 3">
    <name type="scientific">Flemingia macrophylla</name>
    <dbReference type="NCBI Taxonomy" id="520843"/>
    <lineage>
        <taxon>Eukaryota</taxon>
        <taxon>Viridiplantae</taxon>
        <taxon>Streptophyta</taxon>
        <taxon>Embryophyta</taxon>
        <taxon>Tracheophyta</taxon>
        <taxon>Spermatophyta</taxon>
        <taxon>Magnoliopsida</taxon>
        <taxon>eudicotyledons</taxon>
        <taxon>Gunneridae</taxon>
        <taxon>Pentapetalae</taxon>
        <taxon>rosids</taxon>
        <taxon>fabids</taxon>
        <taxon>Fabales</taxon>
        <taxon>Fabaceae</taxon>
        <taxon>Papilionoideae</taxon>
        <taxon>50 kb inversion clade</taxon>
        <taxon>NPAAA clade</taxon>
        <taxon>indigoferoid/millettioid clade</taxon>
        <taxon>Phaseoleae</taxon>
        <taxon>Flemingia</taxon>
    </lineage>
</organism>
<feature type="transmembrane region" description="Helical" evidence="1">
    <location>
        <begin position="111"/>
        <end position="132"/>
    </location>
</feature>
<protein>
    <submittedName>
        <fullName evidence="2">Uncharacterized protein</fullName>
    </submittedName>
</protein>
<accession>A0ABD1NJ44</accession>
<keyword evidence="3" id="KW-1185">Reference proteome</keyword>
<name>A0ABD1NJ44_9FABA</name>
<keyword evidence="1" id="KW-1133">Transmembrane helix</keyword>
<dbReference type="EMBL" id="JBGMDY010000001">
    <property type="protein sequence ID" value="KAL2347553.1"/>
    <property type="molecule type" value="Genomic_DNA"/>
</dbReference>
<evidence type="ECO:0000256" key="1">
    <source>
        <dbReference type="SAM" id="Phobius"/>
    </source>
</evidence>